<dbReference type="EMBL" id="JAYKXH010000022">
    <property type="protein sequence ID" value="KAK7127597.1"/>
    <property type="molecule type" value="Genomic_DNA"/>
</dbReference>
<sequence>MEFVRWRTVVPSEGKGSNVEEAIGSSRSDKTINILLCITCLPNTAEEAGEEDRKRAATSLQRKDQWSGQRSSTRAKIALLM</sequence>
<protein>
    <submittedName>
        <fullName evidence="2">Uncharacterized protein</fullName>
    </submittedName>
</protein>
<accession>A0AAN9CA21</accession>
<evidence type="ECO:0000313" key="3">
    <source>
        <dbReference type="Proteomes" id="UP001364617"/>
    </source>
</evidence>
<organism evidence="2 3">
    <name type="scientific">Phoxinus phoxinus</name>
    <name type="common">Eurasian minnow</name>
    <dbReference type="NCBI Taxonomy" id="58324"/>
    <lineage>
        <taxon>Eukaryota</taxon>
        <taxon>Metazoa</taxon>
        <taxon>Chordata</taxon>
        <taxon>Craniata</taxon>
        <taxon>Vertebrata</taxon>
        <taxon>Euteleostomi</taxon>
        <taxon>Actinopterygii</taxon>
        <taxon>Neopterygii</taxon>
        <taxon>Teleostei</taxon>
        <taxon>Ostariophysi</taxon>
        <taxon>Cypriniformes</taxon>
        <taxon>Leuciscidae</taxon>
        <taxon>Phoxininae</taxon>
        <taxon>Phoxinus</taxon>
    </lineage>
</organism>
<comment type="caution">
    <text evidence="2">The sequence shown here is derived from an EMBL/GenBank/DDBJ whole genome shotgun (WGS) entry which is preliminary data.</text>
</comment>
<name>A0AAN9CA21_9TELE</name>
<gene>
    <name evidence="2" type="ORF">R3I93_020241</name>
</gene>
<evidence type="ECO:0000313" key="2">
    <source>
        <dbReference type="EMBL" id="KAK7127597.1"/>
    </source>
</evidence>
<proteinExistence type="predicted"/>
<evidence type="ECO:0000256" key="1">
    <source>
        <dbReference type="SAM" id="MobiDB-lite"/>
    </source>
</evidence>
<reference evidence="2 3" key="1">
    <citation type="submission" date="2024-02" db="EMBL/GenBank/DDBJ databases">
        <title>Chromosome-level genome assembly of the Eurasian Minnow (Phoxinus phoxinus).</title>
        <authorList>
            <person name="Oriowo T.O."/>
            <person name="Martin S."/>
            <person name="Stange M."/>
            <person name="Chrysostomakis Y."/>
            <person name="Brown T."/>
            <person name="Winkler S."/>
            <person name="Kukowka S."/>
            <person name="Myers E.W."/>
            <person name="Bohne A."/>
        </authorList>
    </citation>
    <scope>NUCLEOTIDE SEQUENCE [LARGE SCALE GENOMIC DNA]</scope>
    <source>
        <strain evidence="2">ZFMK-TIS-60720</strain>
        <tissue evidence="2">Whole Organism</tissue>
    </source>
</reference>
<dbReference type="AlphaFoldDB" id="A0AAN9CA21"/>
<feature type="region of interest" description="Disordered" evidence="1">
    <location>
        <begin position="47"/>
        <end position="73"/>
    </location>
</feature>
<dbReference type="Proteomes" id="UP001364617">
    <property type="component" value="Unassembled WGS sequence"/>
</dbReference>
<keyword evidence="3" id="KW-1185">Reference proteome</keyword>
<feature type="compositionally biased region" description="Basic and acidic residues" evidence="1">
    <location>
        <begin position="51"/>
        <end position="65"/>
    </location>
</feature>